<name>A0ABX1ZV49_9BACL</name>
<dbReference type="InterPro" id="IPR015590">
    <property type="entry name" value="Aldehyde_DH_dom"/>
</dbReference>
<dbReference type="Gene3D" id="3.40.309.10">
    <property type="entry name" value="Aldehyde Dehydrogenase, Chain A, domain 2"/>
    <property type="match status" value="1"/>
</dbReference>
<evidence type="ECO:0000313" key="5">
    <source>
        <dbReference type="EMBL" id="NOV03899.1"/>
    </source>
</evidence>
<dbReference type="InterPro" id="IPR016161">
    <property type="entry name" value="Ald_DH/histidinol_DH"/>
</dbReference>
<dbReference type="InterPro" id="IPR054869">
    <property type="entry name" value="AlphKGSA_gudD"/>
</dbReference>
<dbReference type="EMBL" id="WHNZ01000071">
    <property type="protein sequence ID" value="NOV03899.1"/>
    <property type="molecule type" value="Genomic_DNA"/>
</dbReference>
<dbReference type="Proteomes" id="UP000618579">
    <property type="component" value="Unassembled WGS sequence"/>
</dbReference>
<dbReference type="NCBIfam" id="NF042993">
    <property type="entry name" value="AlphKGSA_gudD"/>
    <property type="match status" value="1"/>
</dbReference>
<evidence type="ECO:0000256" key="1">
    <source>
        <dbReference type="ARBA" id="ARBA00023002"/>
    </source>
</evidence>
<sequence>MTSVFVGGQTYLNYMNGEWRPGATGQTVPSMNPARKSEVVGYVQSSSLEDLNQAVASAKAAQLGWRKLPGSVRGDYLFKAANALERRIDEIAETMTREMGKTLPEAKGETTRGIAILRYYAGEGMRKIGDVIPSTDSEALMFTTRVPLGVVGVISPWNFPVAIPIWKMAPALIYGNAVVLKPAQETAVTAAKVVECLAEAGFPAGVLNLVTGSGSVIGQGLAEHPDVNGITFTGSNQVGKRVGQAALARGAKYQLEMGGKNPIIIAADADLDLAVDATISGGIRSTGQKCTATSRVIVHRDVYEPFKEKLLNKLKGITVGHGLDAGTWLGPCANENQLQTVQSYIQKGIEEGAELLFGGAAPDHPDLAEGFYIQPTVFDKVTPEMAIAREEIFGPVLALIQVESMEEAIEVANDSDYGLSASIYTQNISHILAFIQDMDAGLVRINAETAGVELQAPFGGMKQSSSHSREQGQAAIEFFTSIKTVFLKA</sequence>
<evidence type="ECO:0000256" key="2">
    <source>
        <dbReference type="PROSITE-ProRule" id="PRU10007"/>
    </source>
</evidence>
<dbReference type="PANTHER" id="PTHR11699">
    <property type="entry name" value="ALDEHYDE DEHYDROGENASE-RELATED"/>
    <property type="match status" value="1"/>
</dbReference>
<organism evidence="5 6">
    <name type="scientific">Paenibacillus planticolens</name>
    <dbReference type="NCBI Taxonomy" id="2654976"/>
    <lineage>
        <taxon>Bacteria</taxon>
        <taxon>Bacillati</taxon>
        <taxon>Bacillota</taxon>
        <taxon>Bacilli</taxon>
        <taxon>Bacillales</taxon>
        <taxon>Paenibacillaceae</taxon>
        <taxon>Paenibacillus</taxon>
    </lineage>
</organism>
<feature type="domain" description="Aldehyde dehydrogenase" evidence="4">
    <location>
        <begin position="19"/>
        <end position="485"/>
    </location>
</feature>
<evidence type="ECO:0000259" key="4">
    <source>
        <dbReference type="Pfam" id="PF00171"/>
    </source>
</evidence>
<gene>
    <name evidence="5" type="ORF">GC097_28290</name>
</gene>
<dbReference type="SUPFAM" id="SSF53720">
    <property type="entry name" value="ALDH-like"/>
    <property type="match status" value="1"/>
</dbReference>
<feature type="active site" evidence="2">
    <location>
        <position position="256"/>
    </location>
</feature>
<dbReference type="InterPro" id="IPR016163">
    <property type="entry name" value="Ald_DH_C"/>
</dbReference>
<dbReference type="Pfam" id="PF00171">
    <property type="entry name" value="Aldedh"/>
    <property type="match status" value="1"/>
</dbReference>
<dbReference type="InterPro" id="IPR029510">
    <property type="entry name" value="Ald_DH_CS_GLU"/>
</dbReference>
<dbReference type="Gene3D" id="3.40.605.10">
    <property type="entry name" value="Aldehyde Dehydrogenase, Chain A, domain 1"/>
    <property type="match status" value="1"/>
</dbReference>
<dbReference type="RefSeq" id="WP_171686704.1">
    <property type="nucleotide sequence ID" value="NZ_WHNZ01000071.1"/>
</dbReference>
<dbReference type="InterPro" id="IPR016162">
    <property type="entry name" value="Ald_DH_N"/>
</dbReference>
<proteinExistence type="inferred from homology"/>
<evidence type="ECO:0000256" key="3">
    <source>
        <dbReference type="RuleBase" id="RU003345"/>
    </source>
</evidence>
<evidence type="ECO:0000313" key="6">
    <source>
        <dbReference type="Proteomes" id="UP000618579"/>
    </source>
</evidence>
<keyword evidence="6" id="KW-1185">Reference proteome</keyword>
<comment type="similarity">
    <text evidence="3">Belongs to the aldehyde dehydrogenase family.</text>
</comment>
<reference evidence="5 6" key="1">
    <citation type="submission" date="2019-10" db="EMBL/GenBank/DDBJ databases">
        <title>Description of Paenibacillus pedi sp. nov.</title>
        <authorList>
            <person name="Carlier A."/>
            <person name="Qi S."/>
        </authorList>
    </citation>
    <scope>NUCLEOTIDE SEQUENCE [LARGE SCALE GENOMIC DNA]</scope>
    <source>
        <strain evidence="5 6">LMG 31457</strain>
    </source>
</reference>
<dbReference type="PROSITE" id="PS00687">
    <property type="entry name" value="ALDEHYDE_DEHYDR_GLU"/>
    <property type="match status" value="1"/>
</dbReference>
<accession>A0ABX1ZV49</accession>
<keyword evidence="1 3" id="KW-0560">Oxidoreductase</keyword>
<dbReference type="CDD" id="cd07097">
    <property type="entry name" value="ALDH_KGSADH-YcbD"/>
    <property type="match status" value="1"/>
</dbReference>
<comment type="caution">
    <text evidence="5">The sequence shown here is derived from an EMBL/GenBank/DDBJ whole genome shotgun (WGS) entry which is preliminary data.</text>
</comment>
<protein>
    <submittedName>
        <fullName evidence="5">Aldehyde dehydrogenase family protein</fullName>
    </submittedName>
</protein>